<keyword evidence="2" id="KW-0067">ATP-binding</keyword>
<keyword evidence="3" id="KW-1185">Reference proteome</keyword>
<organism evidence="2 3">
    <name type="scientific">Curtobacterium aurantiacum</name>
    <dbReference type="NCBI Taxonomy" id="3236919"/>
    <lineage>
        <taxon>Bacteria</taxon>
        <taxon>Bacillati</taxon>
        <taxon>Actinomycetota</taxon>
        <taxon>Actinomycetes</taxon>
        <taxon>Micrococcales</taxon>
        <taxon>Microbacteriaceae</taxon>
        <taxon>Curtobacterium</taxon>
    </lineage>
</organism>
<sequence length="67" mass="7006">MPSVSAVELPRKGSDGATEIAQGNDSVLTRVNLDVPHGAFITINGESGSGKSTLLNIIGLLTRFRLL</sequence>
<keyword evidence="2" id="KW-0547">Nucleotide-binding</keyword>
<evidence type="ECO:0000313" key="3">
    <source>
        <dbReference type="Proteomes" id="UP001519641"/>
    </source>
</evidence>
<evidence type="ECO:0000313" key="2">
    <source>
        <dbReference type="EMBL" id="MBT1588905.1"/>
    </source>
</evidence>
<dbReference type="Proteomes" id="UP001519641">
    <property type="component" value="Unassembled WGS sequence"/>
</dbReference>
<feature type="domain" description="ABC transporter" evidence="1">
    <location>
        <begin position="28"/>
        <end position="59"/>
    </location>
</feature>
<dbReference type="EMBL" id="JAHEWS010000023">
    <property type="protein sequence ID" value="MBT1588905.1"/>
    <property type="molecule type" value="Genomic_DNA"/>
</dbReference>
<evidence type="ECO:0000259" key="1">
    <source>
        <dbReference type="Pfam" id="PF00005"/>
    </source>
</evidence>
<dbReference type="SUPFAM" id="SSF52540">
    <property type="entry name" value="P-loop containing nucleoside triphosphate hydrolases"/>
    <property type="match status" value="1"/>
</dbReference>
<name>A0ABS5VJJ6_9MICO</name>
<reference evidence="2 3" key="1">
    <citation type="submission" date="2021-05" db="EMBL/GenBank/DDBJ databases">
        <title>Whole genome sequence of Curtobacterium flaccumfaciens pv. flaccumfaciens strain CFBP 8819.</title>
        <authorList>
            <person name="Osdaghi E."/>
            <person name="Taghouti G."/>
            <person name="Portier P."/>
            <person name="Fazliarab A."/>
            <person name="Taghavi S.M."/>
            <person name="Briand M."/>
            <person name="Le-Saux M."/>
            <person name="Jacques M.-A."/>
        </authorList>
    </citation>
    <scope>NUCLEOTIDE SEQUENCE [LARGE SCALE GENOMIC DNA]</scope>
    <source>
        <strain evidence="2 3">CFBP 8819</strain>
    </source>
</reference>
<gene>
    <name evidence="2" type="ORF">KK097_13890</name>
</gene>
<accession>A0ABS5VJJ6</accession>
<proteinExistence type="predicted"/>
<dbReference type="InterPro" id="IPR003439">
    <property type="entry name" value="ABC_transporter-like_ATP-bd"/>
</dbReference>
<dbReference type="GO" id="GO:0005524">
    <property type="term" value="F:ATP binding"/>
    <property type="evidence" value="ECO:0007669"/>
    <property type="project" value="UniProtKB-KW"/>
</dbReference>
<comment type="caution">
    <text evidence="2">The sequence shown here is derived from an EMBL/GenBank/DDBJ whole genome shotgun (WGS) entry which is preliminary data.</text>
</comment>
<dbReference type="Pfam" id="PF00005">
    <property type="entry name" value="ABC_tran"/>
    <property type="match status" value="1"/>
</dbReference>
<dbReference type="InterPro" id="IPR027417">
    <property type="entry name" value="P-loop_NTPase"/>
</dbReference>
<dbReference type="Gene3D" id="3.40.50.300">
    <property type="entry name" value="P-loop containing nucleotide triphosphate hydrolases"/>
    <property type="match status" value="1"/>
</dbReference>
<protein>
    <submittedName>
        <fullName evidence="2">ATP-binding cassette domain-containing protein</fullName>
    </submittedName>
</protein>